<proteinExistence type="predicted"/>
<sequence length="325" mass="36738">MRCYILCFVHHIAISLLVVSKRQVISMSSSYKQKKMKTLATRKKTRKRRIEEGMTFEDDSGRLFQPPSTRDPRWKKPSIETVVSGITKSKGQKKAAKKRRKLVASKDKDKDDAIEVVQQESASSDEEVEELSDEEPVNDALFDLPKTPLRLCTSLDDVVAKAIAKHAEIRRKDGRQKTKVLLLVDARSIFKLMKKKMNIRPEMVKAKSKLGVSSSKKPEMAYKNTGLVKTPLDRFKDVNKPVLTGYKSGKLSSVLAEDLSFYPYTEFKVQHVIFVAKNAASSINLDRNLLRNVELHSFVIDDKSATSVSEDELKALEKAYQVSSA</sequence>
<dbReference type="OrthoDB" id="123165at2759"/>
<reference evidence="3 4" key="1">
    <citation type="submission" date="2013-11" db="EMBL/GenBank/DDBJ databases">
        <title>The Genome Sequence of Phytophthora parasitica P1976.</title>
        <authorList>
            <consortium name="The Broad Institute Genomics Platform"/>
            <person name="Russ C."/>
            <person name="Tyler B."/>
            <person name="Panabieres F."/>
            <person name="Shan W."/>
            <person name="Tripathy S."/>
            <person name="Grunwald N."/>
            <person name="Machado M."/>
            <person name="Johnson C.S."/>
            <person name="Walker B."/>
            <person name="Young S."/>
            <person name="Zeng Q."/>
            <person name="Gargeya S."/>
            <person name="Fitzgerald M."/>
            <person name="Haas B."/>
            <person name="Abouelleil A."/>
            <person name="Allen A.W."/>
            <person name="Alvarado L."/>
            <person name="Arachchi H.M."/>
            <person name="Berlin A.M."/>
            <person name="Chapman S.B."/>
            <person name="Gainer-Dewar J."/>
            <person name="Goldberg J."/>
            <person name="Griggs A."/>
            <person name="Gujja S."/>
            <person name="Hansen M."/>
            <person name="Howarth C."/>
            <person name="Imamovic A."/>
            <person name="Ireland A."/>
            <person name="Larimer J."/>
            <person name="McCowan C."/>
            <person name="Murphy C."/>
            <person name="Pearson M."/>
            <person name="Poon T.W."/>
            <person name="Priest M."/>
            <person name="Roberts A."/>
            <person name="Saif S."/>
            <person name="Shea T."/>
            <person name="Sisk P."/>
            <person name="Sykes S."/>
            <person name="Wortman J."/>
            <person name="Nusbaum C."/>
            <person name="Birren B."/>
        </authorList>
    </citation>
    <scope>NUCLEOTIDE SEQUENCE [LARGE SCALE GENOMIC DNA]</scope>
    <source>
        <strain evidence="3 4">P1976</strain>
    </source>
</reference>
<comment type="caution">
    <text evidence="3">The sequence shown here is derived from an EMBL/GenBank/DDBJ whole genome shotgun (WGS) entry which is preliminary data.</text>
</comment>
<evidence type="ECO:0000256" key="1">
    <source>
        <dbReference type="SAM" id="MobiDB-lite"/>
    </source>
</evidence>
<feature type="signal peptide" evidence="2">
    <location>
        <begin position="1"/>
        <end position="15"/>
    </location>
</feature>
<feature type="region of interest" description="Disordered" evidence="1">
    <location>
        <begin position="55"/>
        <end position="111"/>
    </location>
</feature>
<evidence type="ECO:0000256" key="2">
    <source>
        <dbReference type="SAM" id="SignalP"/>
    </source>
</evidence>
<protein>
    <submittedName>
        <fullName evidence="3">Uncharacterized protein</fullName>
    </submittedName>
</protein>
<evidence type="ECO:0000313" key="3">
    <source>
        <dbReference type="EMBL" id="ETO74534.1"/>
    </source>
</evidence>
<accession>A0A081A6M3</accession>
<dbReference type="Proteomes" id="UP000028582">
    <property type="component" value="Unassembled WGS sequence"/>
</dbReference>
<gene>
    <name evidence="3" type="ORF">F444_09748</name>
</gene>
<dbReference type="AlphaFoldDB" id="A0A081A6M3"/>
<organism evidence="3 4">
    <name type="scientific">Phytophthora nicotianae P1976</name>
    <dbReference type="NCBI Taxonomy" id="1317066"/>
    <lineage>
        <taxon>Eukaryota</taxon>
        <taxon>Sar</taxon>
        <taxon>Stramenopiles</taxon>
        <taxon>Oomycota</taxon>
        <taxon>Peronosporomycetes</taxon>
        <taxon>Peronosporales</taxon>
        <taxon>Peronosporaceae</taxon>
        <taxon>Phytophthora</taxon>
    </lineage>
</organism>
<keyword evidence="2" id="KW-0732">Signal</keyword>
<name>A0A081A6M3_PHYNI</name>
<feature type="chain" id="PRO_5013017421" evidence="2">
    <location>
        <begin position="16"/>
        <end position="325"/>
    </location>
</feature>
<evidence type="ECO:0000313" key="4">
    <source>
        <dbReference type="Proteomes" id="UP000028582"/>
    </source>
</evidence>
<dbReference type="EMBL" id="ANJA01001793">
    <property type="protein sequence ID" value="ETO74534.1"/>
    <property type="molecule type" value="Genomic_DNA"/>
</dbReference>
<feature type="compositionally biased region" description="Basic residues" evidence="1">
    <location>
        <begin position="90"/>
        <end position="103"/>
    </location>
</feature>